<protein>
    <recommendedName>
        <fullName evidence="4">Myb-like domain-containing protein</fullName>
    </recommendedName>
</protein>
<gene>
    <name evidence="2" type="ORF">Daus18300_005070</name>
</gene>
<evidence type="ECO:0008006" key="4">
    <source>
        <dbReference type="Google" id="ProtNLM"/>
    </source>
</evidence>
<keyword evidence="3" id="KW-1185">Reference proteome</keyword>
<dbReference type="Proteomes" id="UP001583177">
    <property type="component" value="Unassembled WGS sequence"/>
</dbReference>
<evidence type="ECO:0000313" key="2">
    <source>
        <dbReference type="EMBL" id="KAL1870750.1"/>
    </source>
</evidence>
<organism evidence="2 3">
    <name type="scientific">Diaporthe australafricana</name>
    <dbReference type="NCBI Taxonomy" id="127596"/>
    <lineage>
        <taxon>Eukaryota</taxon>
        <taxon>Fungi</taxon>
        <taxon>Dikarya</taxon>
        <taxon>Ascomycota</taxon>
        <taxon>Pezizomycotina</taxon>
        <taxon>Sordariomycetes</taxon>
        <taxon>Sordariomycetidae</taxon>
        <taxon>Diaporthales</taxon>
        <taxon>Diaporthaceae</taxon>
        <taxon>Diaporthe</taxon>
    </lineage>
</organism>
<evidence type="ECO:0000256" key="1">
    <source>
        <dbReference type="SAM" id="MobiDB-lite"/>
    </source>
</evidence>
<feature type="compositionally biased region" description="Basic residues" evidence="1">
    <location>
        <begin position="460"/>
        <end position="469"/>
    </location>
</feature>
<proteinExistence type="predicted"/>
<evidence type="ECO:0000313" key="3">
    <source>
        <dbReference type="Proteomes" id="UP001583177"/>
    </source>
</evidence>
<feature type="region of interest" description="Disordered" evidence="1">
    <location>
        <begin position="397"/>
        <end position="514"/>
    </location>
</feature>
<accession>A0ABR3X504</accession>
<feature type="compositionally biased region" description="Polar residues" evidence="1">
    <location>
        <begin position="481"/>
        <end position="497"/>
    </location>
</feature>
<comment type="caution">
    <text evidence="2">The sequence shown here is derived from an EMBL/GenBank/DDBJ whole genome shotgun (WGS) entry which is preliminary data.</text>
</comment>
<sequence length="634" mass="69577">MPFKRSSVPPRAVFNDGQGQWGPSPGIAFTFDLTNPDFLLKQNLQYRYLLYAKQAAFVAGLCRMAPSRNVNFHDGGFNVERSEAQQYQLRTSDFDQSMVWFQNMEDPNEAFRGVPGSGGYQSALTEFPLASGHNSHHIPLPSSSNITHGNVRARRQNSLNPNNVGLQPEARVANTENIWASGPILPNVNQNLPQSLSPPVSQRWPAVSGTTNQYNQTFGFHEDLPHGLPIFPNNQTVGPAFDLSATIASAPNPDSSSSSSCRVNGSSPNTVFGSFSSSIGPPEMMDMDVSDERFHSPSVFPAEVSSCDIPGTMPQAFLPTPPGHHFPITPQAAFPEVETVSPSMLRLKNMPSIASSSSSESLHNPFRMDSDSDVASGVVVPQDEILSSSAWQARRESAAKLNTAGRKQLPDKAPRSKATAASSGPKRRHGAESAADKPSASSSKRSKPKTTSKASSQSHSHSHHHQHHKNGGDPKSKNVHGKTSSNAIAKPNSNSVAEASATPPRSDRDEFLVQSKLSGMTYKEIRKTGGFTEAESTLRGRFRTLTKPKEARVRKPEFQEIDDKLLKRAVIKFTKDVDEVTRDNVPWKMVAEYMVEHGGSYLFGYTTVRKRWEYLVVTSDDQVKQDRLDHKFQL</sequence>
<reference evidence="2 3" key="1">
    <citation type="journal article" date="2024" name="IMA Fungus">
        <title>IMA Genome - F19 : A genome assembly and annotation guide to empower mycologists, including annotated draft genome sequences of Ceratocystis pirilliformis, Diaporthe australafricana, Fusarium ophioides, Paecilomyces lecythidis, and Sporothrix stenoceras.</title>
        <authorList>
            <person name="Aylward J."/>
            <person name="Wilson A.M."/>
            <person name="Visagie C.M."/>
            <person name="Spraker J."/>
            <person name="Barnes I."/>
            <person name="Buitendag C."/>
            <person name="Ceriani C."/>
            <person name="Del Mar Angel L."/>
            <person name="du Plessis D."/>
            <person name="Fuchs T."/>
            <person name="Gasser K."/>
            <person name="Kramer D."/>
            <person name="Li W."/>
            <person name="Munsamy K."/>
            <person name="Piso A."/>
            <person name="Price J.L."/>
            <person name="Sonnekus B."/>
            <person name="Thomas C."/>
            <person name="van der Nest A."/>
            <person name="van Dijk A."/>
            <person name="van Heerden A."/>
            <person name="van Vuuren N."/>
            <person name="Yilmaz N."/>
            <person name="Duong T.A."/>
            <person name="van der Merwe N.A."/>
            <person name="Wingfield M.J."/>
            <person name="Wingfield B.D."/>
        </authorList>
    </citation>
    <scope>NUCLEOTIDE SEQUENCE [LARGE SCALE GENOMIC DNA]</scope>
    <source>
        <strain evidence="2 3">CMW 18300</strain>
    </source>
</reference>
<dbReference type="EMBL" id="JAWRVE010000036">
    <property type="protein sequence ID" value="KAL1870750.1"/>
    <property type="molecule type" value="Genomic_DNA"/>
</dbReference>
<name>A0ABR3X504_9PEZI</name>